<protein>
    <submittedName>
        <fullName evidence="1">Uncharacterized protein</fullName>
    </submittedName>
</protein>
<evidence type="ECO:0000313" key="2">
    <source>
        <dbReference type="Proteomes" id="UP001418222"/>
    </source>
</evidence>
<accession>A0AAP0B3H9</accession>
<name>A0AAP0B3H9_9ASPA</name>
<dbReference type="Proteomes" id="UP001418222">
    <property type="component" value="Unassembled WGS sequence"/>
</dbReference>
<gene>
    <name evidence="1" type="ORF">KSP39_PZI018825</name>
</gene>
<proteinExistence type="predicted"/>
<organism evidence="1 2">
    <name type="scientific">Platanthera zijinensis</name>
    <dbReference type="NCBI Taxonomy" id="2320716"/>
    <lineage>
        <taxon>Eukaryota</taxon>
        <taxon>Viridiplantae</taxon>
        <taxon>Streptophyta</taxon>
        <taxon>Embryophyta</taxon>
        <taxon>Tracheophyta</taxon>
        <taxon>Spermatophyta</taxon>
        <taxon>Magnoliopsida</taxon>
        <taxon>Liliopsida</taxon>
        <taxon>Asparagales</taxon>
        <taxon>Orchidaceae</taxon>
        <taxon>Orchidoideae</taxon>
        <taxon>Orchideae</taxon>
        <taxon>Orchidinae</taxon>
        <taxon>Platanthera</taxon>
    </lineage>
</organism>
<sequence>MGCGASKTLAKSARLKEEVHTPSRKTLTEFDEILAYTNGTDQQFITLLCTSPNIVPKKLHDQKSPKSFNPTIANEAQESENNIETINAWELLAGLEEDDDNEDEEAAAKKEEISSKNLNSIAMKVEELKREGEIEKGLRRKIMAAELCTRRVATFQMTRTASLRDWLMQGGQGKANGSAVKPGFGGLEKKEAGEVGRDCEENVFDPVLVAQLEKAMEDLTSEEEEILKQIMDSWEGNVRKVF</sequence>
<dbReference type="EMBL" id="JBBWWQ010000016">
    <property type="protein sequence ID" value="KAK8926285.1"/>
    <property type="molecule type" value="Genomic_DNA"/>
</dbReference>
<keyword evidence="2" id="KW-1185">Reference proteome</keyword>
<evidence type="ECO:0000313" key="1">
    <source>
        <dbReference type="EMBL" id="KAK8926285.1"/>
    </source>
</evidence>
<comment type="caution">
    <text evidence="1">The sequence shown here is derived from an EMBL/GenBank/DDBJ whole genome shotgun (WGS) entry which is preliminary data.</text>
</comment>
<dbReference type="AlphaFoldDB" id="A0AAP0B3H9"/>
<reference evidence="1 2" key="1">
    <citation type="journal article" date="2022" name="Nat. Plants">
        <title>Genomes of leafy and leafless Platanthera orchids illuminate the evolution of mycoheterotrophy.</title>
        <authorList>
            <person name="Li M.H."/>
            <person name="Liu K.W."/>
            <person name="Li Z."/>
            <person name="Lu H.C."/>
            <person name="Ye Q.L."/>
            <person name="Zhang D."/>
            <person name="Wang J.Y."/>
            <person name="Li Y.F."/>
            <person name="Zhong Z.M."/>
            <person name="Liu X."/>
            <person name="Yu X."/>
            <person name="Liu D.K."/>
            <person name="Tu X.D."/>
            <person name="Liu B."/>
            <person name="Hao Y."/>
            <person name="Liao X.Y."/>
            <person name="Jiang Y.T."/>
            <person name="Sun W.H."/>
            <person name="Chen J."/>
            <person name="Chen Y.Q."/>
            <person name="Ai Y."/>
            <person name="Zhai J.W."/>
            <person name="Wu S.S."/>
            <person name="Zhou Z."/>
            <person name="Hsiao Y.Y."/>
            <person name="Wu W.L."/>
            <person name="Chen Y.Y."/>
            <person name="Lin Y.F."/>
            <person name="Hsu J.L."/>
            <person name="Li C.Y."/>
            <person name="Wang Z.W."/>
            <person name="Zhao X."/>
            <person name="Zhong W.Y."/>
            <person name="Ma X.K."/>
            <person name="Ma L."/>
            <person name="Huang J."/>
            <person name="Chen G.Z."/>
            <person name="Huang M.Z."/>
            <person name="Huang L."/>
            <person name="Peng D.H."/>
            <person name="Luo Y.B."/>
            <person name="Zou S.Q."/>
            <person name="Chen S.P."/>
            <person name="Lan S."/>
            <person name="Tsai W.C."/>
            <person name="Van de Peer Y."/>
            <person name="Liu Z.J."/>
        </authorList>
    </citation>
    <scope>NUCLEOTIDE SEQUENCE [LARGE SCALE GENOMIC DNA]</scope>
    <source>
        <strain evidence="1">Lor287</strain>
    </source>
</reference>